<dbReference type="SUPFAM" id="SSF51430">
    <property type="entry name" value="NAD(P)-linked oxidoreductase"/>
    <property type="match status" value="1"/>
</dbReference>
<protein>
    <submittedName>
        <fullName evidence="2">Aldo/keto reductase</fullName>
    </submittedName>
</protein>
<evidence type="ECO:0000313" key="2">
    <source>
        <dbReference type="EMBL" id="KAA0969402.1"/>
    </source>
</evidence>
<dbReference type="InterPro" id="IPR023210">
    <property type="entry name" value="NADP_OxRdtase_dom"/>
</dbReference>
<gene>
    <name evidence="2" type="ORF">FPY71_12685</name>
</gene>
<proteinExistence type="predicted"/>
<dbReference type="PANTHER" id="PTHR42686:SF1">
    <property type="entry name" value="GH17980P-RELATED"/>
    <property type="match status" value="1"/>
</dbReference>
<dbReference type="EMBL" id="VTWH01000003">
    <property type="protein sequence ID" value="KAA0969402.1"/>
    <property type="molecule type" value="Genomic_DNA"/>
</dbReference>
<organism evidence="2 3">
    <name type="scientific">Aureimonas fodinaquatilis</name>
    <dbReference type="NCBI Taxonomy" id="2565783"/>
    <lineage>
        <taxon>Bacteria</taxon>
        <taxon>Pseudomonadati</taxon>
        <taxon>Pseudomonadota</taxon>
        <taxon>Alphaproteobacteria</taxon>
        <taxon>Hyphomicrobiales</taxon>
        <taxon>Aurantimonadaceae</taxon>
        <taxon>Aureimonas</taxon>
    </lineage>
</organism>
<dbReference type="Proteomes" id="UP000324738">
    <property type="component" value="Unassembled WGS sequence"/>
</dbReference>
<dbReference type="OrthoDB" id="9768851at2"/>
<accession>A0A5B0DTU1</accession>
<dbReference type="Pfam" id="PF00248">
    <property type="entry name" value="Aldo_ket_red"/>
    <property type="match status" value="1"/>
</dbReference>
<keyword evidence="3" id="KW-1185">Reference proteome</keyword>
<dbReference type="InterPro" id="IPR036812">
    <property type="entry name" value="NAD(P)_OxRdtase_dom_sf"/>
</dbReference>
<dbReference type="Gene3D" id="3.20.20.100">
    <property type="entry name" value="NADP-dependent oxidoreductase domain"/>
    <property type="match status" value="1"/>
</dbReference>
<evidence type="ECO:0000259" key="1">
    <source>
        <dbReference type="Pfam" id="PF00248"/>
    </source>
</evidence>
<reference evidence="2 3" key="1">
    <citation type="submission" date="2019-08" db="EMBL/GenBank/DDBJ databases">
        <title>Aureimonas fodiniaquatilis sp. nov., isolated from a coal mine wastewater.</title>
        <authorList>
            <person name="Kim W."/>
        </authorList>
    </citation>
    <scope>NUCLEOTIDE SEQUENCE [LARGE SCALE GENOMIC DNA]</scope>
    <source>
        <strain evidence="2 3">CAU 1482</strain>
    </source>
</reference>
<dbReference type="InterPro" id="IPR020471">
    <property type="entry name" value="AKR"/>
</dbReference>
<dbReference type="RefSeq" id="WP_149300687.1">
    <property type="nucleotide sequence ID" value="NZ_VTWH01000003.1"/>
</dbReference>
<dbReference type="GO" id="GO:0005829">
    <property type="term" value="C:cytosol"/>
    <property type="evidence" value="ECO:0007669"/>
    <property type="project" value="TreeGrafter"/>
</dbReference>
<sequence>MNVTDRRPLPRADLQLSVLGIGGAQIGGLYRAMSDANAAAIVDAAWQAGIRYFDTAPFYGFTRSEHRMGNALRKEARNEFALSTKVGRMMRPNASVGEFEQGYCEPLPFRPEYDYRYDAIIRSHEDSLQRLGLPSIDMLYVHDIGSMTHGERHAHYWEQLTKGGGFRALEELRRSGLVKSVGLGVNEWQVVDAAMNEMDLDCTMLAGRYTLLEQDSLALLNRAAKAGHAIVAAAPFNSGLLVGNGKFNYDEAPEDVLKRAETLNALAQQFDVPLPAAAIQFGLAHPAVVSIVTGTNTPERIASSVAWFETPVPAEFWQALATQGLVAEGTPLPGLN</sequence>
<dbReference type="GO" id="GO:0016491">
    <property type="term" value="F:oxidoreductase activity"/>
    <property type="evidence" value="ECO:0007669"/>
    <property type="project" value="InterPro"/>
</dbReference>
<dbReference type="PANTHER" id="PTHR42686">
    <property type="entry name" value="GH17980P-RELATED"/>
    <property type="match status" value="1"/>
</dbReference>
<comment type="caution">
    <text evidence="2">The sequence shown here is derived from an EMBL/GenBank/DDBJ whole genome shotgun (WGS) entry which is preliminary data.</text>
</comment>
<evidence type="ECO:0000313" key="3">
    <source>
        <dbReference type="Proteomes" id="UP000324738"/>
    </source>
</evidence>
<name>A0A5B0DTU1_9HYPH</name>
<feature type="domain" description="NADP-dependent oxidoreductase" evidence="1">
    <location>
        <begin position="19"/>
        <end position="320"/>
    </location>
</feature>
<dbReference type="AlphaFoldDB" id="A0A5B0DTU1"/>